<name>L0E2D3_THIND</name>
<evidence type="ECO:0000313" key="1">
    <source>
        <dbReference type="EMBL" id="AGA34816.1"/>
    </source>
</evidence>
<protein>
    <submittedName>
        <fullName evidence="1">Uncharacterized protein</fullName>
    </submittedName>
</protein>
<reference evidence="1" key="1">
    <citation type="submission" date="2015-12" db="EMBL/GenBank/DDBJ databases">
        <authorList>
            <person name="Tikhonova T.V."/>
            <person name="Pavlov A.R."/>
            <person name="Beletsky A.V."/>
            <person name="Mardanov A.V."/>
            <person name="Sorokin D.Y."/>
            <person name="Ravin N.V."/>
            <person name="Popov V.O."/>
        </authorList>
    </citation>
    <scope>NUCLEOTIDE SEQUENCE</scope>
    <source>
        <strain evidence="1">DSM 14787</strain>
    </source>
</reference>
<dbReference type="KEGG" id="tni:TVNIR_3179"/>
<proteinExistence type="predicted"/>
<dbReference type="EMBL" id="CP003989">
    <property type="protein sequence ID" value="AGA34816.1"/>
    <property type="molecule type" value="Genomic_DNA"/>
</dbReference>
<evidence type="ECO:0000313" key="2">
    <source>
        <dbReference type="Proteomes" id="UP000010809"/>
    </source>
</evidence>
<gene>
    <name evidence="1" type="ordered locus">TVNIR_3179</name>
</gene>
<dbReference type="Proteomes" id="UP000010809">
    <property type="component" value="Chromosome"/>
</dbReference>
<dbReference type="AlphaFoldDB" id="L0E2D3"/>
<accession>L0E2D3</accession>
<dbReference type="HOGENOM" id="CLU_1309627_0_0_6"/>
<dbReference type="PATRIC" id="fig|1255043.3.peg.3207"/>
<dbReference type="RefSeq" id="WP_015259923.1">
    <property type="nucleotide sequence ID" value="NC_019902.2"/>
</dbReference>
<sequence>MSTGRLDLTDVEYWESDGGTIYACVGPKASDAMLRLSRAESGGAWEWLPLDGSVWNAAHQAMYRNDRWDQLEPERIAAFPPLPEQVSAGQRSAALRRREPMFASRFPLLAEQIRTGPATGLPVFAVLHEDTYESALGDGKFAYLHAVFLDPADAEKECARLSEAQWSRGHLRRMSVALERGQLLVPDHEREWFDRVTVEGVVGQLEKQLA</sequence>
<keyword evidence="2" id="KW-1185">Reference proteome</keyword>
<organism evidence="1 2">
    <name type="scientific">Thioalkalivibrio nitratireducens (strain DSM 14787 / UNIQEM 213 / ALEN2)</name>
    <dbReference type="NCBI Taxonomy" id="1255043"/>
    <lineage>
        <taxon>Bacteria</taxon>
        <taxon>Pseudomonadati</taxon>
        <taxon>Pseudomonadota</taxon>
        <taxon>Gammaproteobacteria</taxon>
        <taxon>Chromatiales</taxon>
        <taxon>Ectothiorhodospiraceae</taxon>
        <taxon>Thioalkalivibrio</taxon>
    </lineage>
</organism>